<dbReference type="SUPFAM" id="SSF52540">
    <property type="entry name" value="P-loop containing nucleoside triphosphate hydrolases"/>
    <property type="match status" value="1"/>
</dbReference>
<dbReference type="Proteomes" id="UP001177003">
    <property type="component" value="Chromosome 0"/>
</dbReference>
<proteinExistence type="predicted"/>
<evidence type="ECO:0008006" key="3">
    <source>
        <dbReference type="Google" id="ProtNLM"/>
    </source>
</evidence>
<dbReference type="Gene3D" id="3.40.50.300">
    <property type="entry name" value="P-loop containing nucleotide triphosphate hydrolases"/>
    <property type="match status" value="1"/>
</dbReference>
<keyword evidence="2" id="KW-1185">Reference proteome</keyword>
<sequence>MLQPNDHLSKHNRRVFFFQKRLEILYYQKELKESDRETFVRLRISPSDRLHNLRELGVSFPERFLSSIKNGSWLKINLSGSPGSRFTPLHLVHQGKETEERERQVKLVDILVATPGRLVDLLERAKVSLQMIRHGPTCWKTNNAFSATFPSEIQRLASDFLSNYIF</sequence>
<protein>
    <recommendedName>
        <fullName evidence="3">RNA helicase</fullName>
    </recommendedName>
</protein>
<dbReference type="AlphaFoldDB" id="A0AA35V708"/>
<dbReference type="InterPro" id="IPR027417">
    <property type="entry name" value="P-loop_NTPase"/>
</dbReference>
<accession>A0AA35V708</accession>
<gene>
    <name evidence="1" type="ORF">LSALG_LOCUS3983</name>
</gene>
<evidence type="ECO:0000313" key="1">
    <source>
        <dbReference type="EMBL" id="CAI9263288.1"/>
    </source>
</evidence>
<reference evidence="1" key="1">
    <citation type="submission" date="2023-04" db="EMBL/GenBank/DDBJ databases">
        <authorList>
            <person name="Vijverberg K."/>
            <person name="Xiong W."/>
            <person name="Schranz E."/>
        </authorList>
    </citation>
    <scope>NUCLEOTIDE SEQUENCE</scope>
</reference>
<organism evidence="1 2">
    <name type="scientific">Lactuca saligna</name>
    <name type="common">Willowleaf lettuce</name>
    <dbReference type="NCBI Taxonomy" id="75948"/>
    <lineage>
        <taxon>Eukaryota</taxon>
        <taxon>Viridiplantae</taxon>
        <taxon>Streptophyta</taxon>
        <taxon>Embryophyta</taxon>
        <taxon>Tracheophyta</taxon>
        <taxon>Spermatophyta</taxon>
        <taxon>Magnoliopsida</taxon>
        <taxon>eudicotyledons</taxon>
        <taxon>Gunneridae</taxon>
        <taxon>Pentapetalae</taxon>
        <taxon>asterids</taxon>
        <taxon>campanulids</taxon>
        <taxon>Asterales</taxon>
        <taxon>Asteraceae</taxon>
        <taxon>Cichorioideae</taxon>
        <taxon>Cichorieae</taxon>
        <taxon>Lactucinae</taxon>
        <taxon>Lactuca</taxon>
    </lineage>
</organism>
<evidence type="ECO:0000313" key="2">
    <source>
        <dbReference type="Proteomes" id="UP001177003"/>
    </source>
</evidence>
<name>A0AA35V708_LACSI</name>
<dbReference type="EMBL" id="OX465086">
    <property type="protein sequence ID" value="CAI9263288.1"/>
    <property type="molecule type" value="Genomic_DNA"/>
</dbReference>